<keyword evidence="5 9" id="KW-1133">Transmembrane helix</keyword>
<gene>
    <name evidence="10" type="ORF">BYL167_LOCUS28683</name>
</gene>
<feature type="non-terminal residue" evidence="10">
    <location>
        <position position="70"/>
    </location>
</feature>
<evidence type="ECO:0000256" key="7">
    <source>
        <dbReference type="ARBA" id="ARBA00023136"/>
    </source>
</evidence>
<dbReference type="AlphaFoldDB" id="A0A8S2UQW9"/>
<evidence type="ECO:0000256" key="9">
    <source>
        <dbReference type="SAM" id="Phobius"/>
    </source>
</evidence>
<protein>
    <recommendedName>
        <fullName evidence="12">Innexin</fullName>
    </recommendedName>
</protein>
<keyword evidence="2" id="KW-0813">Transport</keyword>
<name>A0A8S2UQW9_9BILA</name>
<dbReference type="Proteomes" id="UP000681967">
    <property type="component" value="Unassembled WGS sequence"/>
</dbReference>
<feature type="transmembrane region" description="Helical" evidence="9">
    <location>
        <begin position="31"/>
        <end position="50"/>
    </location>
</feature>
<sequence length="70" mass="7919">MSLYLITEAFRKLGSPDIKNDDFYDRLSRKYSLILLGISFLIISTSTFVGQPINCYTQNIPGSYVGYVNS</sequence>
<proteinExistence type="predicted"/>
<evidence type="ECO:0000256" key="4">
    <source>
        <dbReference type="ARBA" id="ARBA00022692"/>
    </source>
</evidence>
<dbReference type="InterPro" id="IPR000990">
    <property type="entry name" value="Innexin"/>
</dbReference>
<evidence type="ECO:0000256" key="3">
    <source>
        <dbReference type="ARBA" id="ARBA00022475"/>
    </source>
</evidence>
<keyword evidence="3" id="KW-1003">Cell membrane</keyword>
<keyword evidence="8" id="KW-0407">Ion channel</keyword>
<dbReference type="Pfam" id="PF00876">
    <property type="entry name" value="Innexin"/>
    <property type="match status" value="1"/>
</dbReference>
<evidence type="ECO:0008006" key="12">
    <source>
        <dbReference type="Google" id="ProtNLM"/>
    </source>
</evidence>
<dbReference type="GO" id="GO:0034220">
    <property type="term" value="P:monoatomic ion transmembrane transport"/>
    <property type="evidence" value="ECO:0007669"/>
    <property type="project" value="UniProtKB-KW"/>
</dbReference>
<comment type="subcellular location">
    <subcellularLocation>
        <location evidence="1">Cell membrane</location>
        <topology evidence="1">Multi-pass membrane protein</topology>
    </subcellularLocation>
</comment>
<dbReference type="EMBL" id="CAJOBH010041477">
    <property type="protein sequence ID" value="CAF4330918.1"/>
    <property type="molecule type" value="Genomic_DNA"/>
</dbReference>
<evidence type="ECO:0000313" key="11">
    <source>
        <dbReference type="Proteomes" id="UP000681967"/>
    </source>
</evidence>
<evidence type="ECO:0000256" key="5">
    <source>
        <dbReference type="ARBA" id="ARBA00022989"/>
    </source>
</evidence>
<reference evidence="10" key="1">
    <citation type="submission" date="2021-02" db="EMBL/GenBank/DDBJ databases">
        <authorList>
            <person name="Nowell W R."/>
        </authorList>
    </citation>
    <scope>NUCLEOTIDE SEQUENCE</scope>
</reference>
<organism evidence="10 11">
    <name type="scientific">Rotaria magnacalcarata</name>
    <dbReference type="NCBI Taxonomy" id="392030"/>
    <lineage>
        <taxon>Eukaryota</taxon>
        <taxon>Metazoa</taxon>
        <taxon>Spiralia</taxon>
        <taxon>Gnathifera</taxon>
        <taxon>Rotifera</taxon>
        <taxon>Eurotatoria</taxon>
        <taxon>Bdelloidea</taxon>
        <taxon>Philodinida</taxon>
        <taxon>Philodinidae</taxon>
        <taxon>Rotaria</taxon>
    </lineage>
</organism>
<evidence type="ECO:0000313" key="10">
    <source>
        <dbReference type="EMBL" id="CAF4330918.1"/>
    </source>
</evidence>
<accession>A0A8S2UQW9</accession>
<keyword evidence="6" id="KW-0406">Ion transport</keyword>
<evidence type="ECO:0000256" key="6">
    <source>
        <dbReference type="ARBA" id="ARBA00023065"/>
    </source>
</evidence>
<dbReference type="GO" id="GO:0005886">
    <property type="term" value="C:plasma membrane"/>
    <property type="evidence" value="ECO:0007669"/>
    <property type="project" value="UniProtKB-SubCell"/>
</dbReference>
<evidence type="ECO:0000256" key="2">
    <source>
        <dbReference type="ARBA" id="ARBA00022448"/>
    </source>
</evidence>
<keyword evidence="4 9" id="KW-0812">Transmembrane</keyword>
<comment type="caution">
    <text evidence="10">The sequence shown here is derived from an EMBL/GenBank/DDBJ whole genome shotgun (WGS) entry which is preliminary data.</text>
</comment>
<evidence type="ECO:0000256" key="1">
    <source>
        <dbReference type="ARBA" id="ARBA00004651"/>
    </source>
</evidence>
<evidence type="ECO:0000256" key="8">
    <source>
        <dbReference type="ARBA" id="ARBA00023303"/>
    </source>
</evidence>
<keyword evidence="7 9" id="KW-0472">Membrane</keyword>